<accession>A0A9N9K1G1</accession>
<dbReference type="EMBL" id="CAJVQA010034886">
    <property type="protein sequence ID" value="CAG8806391.1"/>
    <property type="molecule type" value="Genomic_DNA"/>
</dbReference>
<comment type="caution">
    <text evidence="2">The sequence shown here is derived from an EMBL/GenBank/DDBJ whole genome shotgun (WGS) entry which is preliminary data.</text>
</comment>
<dbReference type="Proteomes" id="UP000789759">
    <property type="component" value="Unassembled WGS sequence"/>
</dbReference>
<dbReference type="AlphaFoldDB" id="A0A9N9K1G1"/>
<keyword evidence="3" id="KW-1185">Reference proteome</keyword>
<proteinExistence type="predicted"/>
<reference evidence="2" key="1">
    <citation type="submission" date="2021-06" db="EMBL/GenBank/DDBJ databases">
        <authorList>
            <person name="Kallberg Y."/>
            <person name="Tangrot J."/>
            <person name="Rosling A."/>
        </authorList>
    </citation>
    <scope>NUCLEOTIDE SEQUENCE</scope>
    <source>
        <strain evidence="2">FL966</strain>
    </source>
</reference>
<feature type="compositionally biased region" description="Basic and acidic residues" evidence="1">
    <location>
        <begin position="1"/>
        <end position="10"/>
    </location>
</feature>
<evidence type="ECO:0000313" key="2">
    <source>
        <dbReference type="EMBL" id="CAG8806391.1"/>
    </source>
</evidence>
<gene>
    <name evidence="2" type="ORF">CPELLU_LOCUS18199</name>
</gene>
<organism evidence="2 3">
    <name type="scientific">Cetraspora pellucida</name>
    <dbReference type="NCBI Taxonomy" id="1433469"/>
    <lineage>
        <taxon>Eukaryota</taxon>
        <taxon>Fungi</taxon>
        <taxon>Fungi incertae sedis</taxon>
        <taxon>Mucoromycota</taxon>
        <taxon>Glomeromycotina</taxon>
        <taxon>Glomeromycetes</taxon>
        <taxon>Diversisporales</taxon>
        <taxon>Gigasporaceae</taxon>
        <taxon>Cetraspora</taxon>
    </lineage>
</organism>
<evidence type="ECO:0000313" key="3">
    <source>
        <dbReference type="Proteomes" id="UP000789759"/>
    </source>
</evidence>
<evidence type="ECO:0000256" key="1">
    <source>
        <dbReference type="SAM" id="MobiDB-lite"/>
    </source>
</evidence>
<sequence>RKANELETRPQPKRPRYYSPNCSEDDADSEIAPISLTHVFREIFENSVKSQDNIVETESVTYLGKAVELEPNNLELEPKNLDDAAELGFILSENVELEPEDLDHTAELENKDPDATKLDTSLTLTKEVDVKKRKQKQYITHDLAKDVLDAYQTCVLPGEKLVYDGVNVLDVVYSTNEIKKCSLSIGVMNLYDIKCTKCLPDGFKKNIAEQMQDPELTFVDFSSGKTIDKLYVNCEKEVSQYLDNFNNVTDVESLGECLVKNSFSCSPVSNDMLYVHNLLWHFYFLYKNNTLNQHMSEYEFNAYIWTPLLRNAFLDEKDIKMSYGELASRLQDIEIPRTVEGFSKIIKAIKIILS</sequence>
<feature type="non-terminal residue" evidence="2">
    <location>
        <position position="1"/>
    </location>
</feature>
<dbReference type="OrthoDB" id="2436351at2759"/>
<feature type="region of interest" description="Disordered" evidence="1">
    <location>
        <begin position="1"/>
        <end position="28"/>
    </location>
</feature>
<protein>
    <submittedName>
        <fullName evidence="2">20037_t:CDS:1</fullName>
    </submittedName>
</protein>
<name>A0A9N9K1G1_9GLOM</name>